<reference evidence="3 4" key="1">
    <citation type="journal article" date="2023" name="Plants (Basel)">
        <title>Bridging the Gap: Combining Genomics and Transcriptomics Approaches to Understand Stylosanthes scabra, an Orphan Legume from the Brazilian Caatinga.</title>
        <authorList>
            <person name="Ferreira-Neto J.R.C."/>
            <person name="da Silva M.D."/>
            <person name="Binneck E."/>
            <person name="de Melo N.F."/>
            <person name="da Silva R.H."/>
            <person name="de Melo A.L.T.M."/>
            <person name="Pandolfi V."/>
            <person name="Bustamante F.O."/>
            <person name="Brasileiro-Vidal A.C."/>
            <person name="Benko-Iseppon A.M."/>
        </authorList>
    </citation>
    <scope>NUCLEOTIDE SEQUENCE [LARGE SCALE GENOMIC DNA]</scope>
    <source>
        <tissue evidence="3">Leaves</tissue>
    </source>
</reference>
<accession>A0ABU6UGJ2</accession>
<dbReference type="Proteomes" id="UP001341840">
    <property type="component" value="Unassembled WGS sequence"/>
</dbReference>
<feature type="region of interest" description="Disordered" evidence="1">
    <location>
        <begin position="1"/>
        <end position="21"/>
    </location>
</feature>
<keyword evidence="2" id="KW-0812">Transmembrane</keyword>
<protein>
    <submittedName>
        <fullName evidence="3">Uncharacterized protein</fullName>
    </submittedName>
</protein>
<evidence type="ECO:0000256" key="2">
    <source>
        <dbReference type="SAM" id="Phobius"/>
    </source>
</evidence>
<comment type="caution">
    <text evidence="3">The sequence shown here is derived from an EMBL/GenBank/DDBJ whole genome shotgun (WGS) entry which is preliminary data.</text>
</comment>
<feature type="transmembrane region" description="Helical" evidence="2">
    <location>
        <begin position="104"/>
        <end position="126"/>
    </location>
</feature>
<organism evidence="3 4">
    <name type="scientific">Stylosanthes scabra</name>
    <dbReference type="NCBI Taxonomy" id="79078"/>
    <lineage>
        <taxon>Eukaryota</taxon>
        <taxon>Viridiplantae</taxon>
        <taxon>Streptophyta</taxon>
        <taxon>Embryophyta</taxon>
        <taxon>Tracheophyta</taxon>
        <taxon>Spermatophyta</taxon>
        <taxon>Magnoliopsida</taxon>
        <taxon>eudicotyledons</taxon>
        <taxon>Gunneridae</taxon>
        <taxon>Pentapetalae</taxon>
        <taxon>rosids</taxon>
        <taxon>fabids</taxon>
        <taxon>Fabales</taxon>
        <taxon>Fabaceae</taxon>
        <taxon>Papilionoideae</taxon>
        <taxon>50 kb inversion clade</taxon>
        <taxon>dalbergioids sensu lato</taxon>
        <taxon>Dalbergieae</taxon>
        <taxon>Pterocarpus clade</taxon>
        <taxon>Stylosanthes</taxon>
    </lineage>
</organism>
<keyword evidence="2" id="KW-0472">Membrane</keyword>
<keyword evidence="2" id="KW-1133">Transmembrane helix</keyword>
<feature type="compositionally biased region" description="Basic and acidic residues" evidence="1">
    <location>
        <begin position="1"/>
        <end position="15"/>
    </location>
</feature>
<gene>
    <name evidence="3" type="ORF">PIB30_050527</name>
</gene>
<evidence type="ECO:0000256" key="1">
    <source>
        <dbReference type="SAM" id="MobiDB-lite"/>
    </source>
</evidence>
<proteinExistence type="predicted"/>
<name>A0ABU6UGJ2_9FABA</name>
<dbReference type="EMBL" id="JASCZI010121177">
    <property type="protein sequence ID" value="MED6160336.1"/>
    <property type="molecule type" value="Genomic_DNA"/>
</dbReference>
<keyword evidence="4" id="KW-1185">Reference proteome</keyword>
<sequence>MESDKAEATSRRSERSSSTQGVYLSTLGEERDWIAPKCSCRVVDCLIASSSCGLIYTSKLGNDVAGKGVEPGAVVVEHFARMEFECRVSELEKRVGCLEQRKKLVFWPYVIGLVGVVVAMCAVTIAK</sequence>
<evidence type="ECO:0000313" key="3">
    <source>
        <dbReference type="EMBL" id="MED6160336.1"/>
    </source>
</evidence>
<evidence type="ECO:0000313" key="4">
    <source>
        <dbReference type="Proteomes" id="UP001341840"/>
    </source>
</evidence>